<dbReference type="Gene3D" id="3.40.50.1240">
    <property type="entry name" value="Phosphoglycerate mutase-like"/>
    <property type="match status" value="1"/>
</dbReference>
<feature type="region of interest" description="Disordered" evidence="4">
    <location>
        <begin position="1"/>
        <end position="23"/>
    </location>
</feature>
<accession>A0A4S4D8Z2</accession>
<dbReference type="AlphaFoldDB" id="A0A4S4D8Z2"/>
<evidence type="ECO:0000256" key="3">
    <source>
        <dbReference type="PIRSR" id="PIRSR613078-2"/>
    </source>
</evidence>
<dbReference type="InterPro" id="IPR029033">
    <property type="entry name" value="His_PPase_superfam"/>
</dbReference>
<feature type="active site" description="Proton donor/acceptor" evidence="2">
    <location>
        <position position="237"/>
    </location>
</feature>
<dbReference type="PANTHER" id="PTHR48100:SF27">
    <property type="entry name" value="OS01G0237100 PROTEIN"/>
    <property type="match status" value="1"/>
</dbReference>
<dbReference type="SUPFAM" id="SSF53254">
    <property type="entry name" value="Phosphoglycerate mutase-like"/>
    <property type="match status" value="1"/>
</dbReference>
<dbReference type="STRING" id="542762.A0A4S4D8Z2"/>
<evidence type="ECO:0000256" key="4">
    <source>
        <dbReference type="SAM" id="MobiDB-lite"/>
    </source>
</evidence>
<dbReference type="Pfam" id="PF00300">
    <property type="entry name" value="His_Phos_1"/>
    <property type="match status" value="1"/>
</dbReference>
<dbReference type="EMBL" id="SDRB02012112">
    <property type="protein sequence ID" value="THF98941.1"/>
    <property type="molecule type" value="Genomic_DNA"/>
</dbReference>
<comment type="caution">
    <text evidence="5">The sequence shown here is derived from an EMBL/GenBank/DDBJ whole genome shotgun (WGS) entry which is preliminary data.</text>
</comment>
<protein>
    <recommendedName>
        <fullName evidence="7">2-carboxy-D-arabinitol-1-phosphatase</fullName>
    </recommendedName>
</protein>
<keyword evidence="6" id="KW-1185">Reference proteome</keyword>
<feature type="compositionally biased region" description="Polar residues" evidence="4">
    <location>
        <begin position="13"/>
        <end position="23"/>
    </location>
</feature>
<dbReference type="GO" id="GO:0016791">
    <property type="term" value="F:phosphatase activity"/>
    <property type="evidence" value="ECO:0007669"/>
    <property type="project" value="TreeGrafter"/>
</dbReference>
<dbReference type="CDD" id="cd07067">
    <property type="entry name" value="HP_PGM_like"/>
    <property type="match status" value="1"/>
</dbReference>
<comment type="similarity">
    <text evidence="1">Belongs to the phosphoglycerate mutase family.</text>
</comment>
<feature type="active site" description="Tele-phosphohistidine intermediate" evidence="2">
    <location>
        <position position="163"/>
    </location>
</feature>
<evidence type="ECO:0000256" key="2">
    <source>
        <dbReference type="PIRSR" id="PIRSR613078-1"/>
    </source>
</evidence>
<dbReference type="Proteomes" id="UP000306102">
    <property type="component" value="Unassembled WGS sequence"/>
</dbReference>
<dbReference type="SMART" id="SM00855">
    <property type="entry name" value="PGAM"/>
    <property type="match status" value="1"/>
</dbReference>
<name>A0A4S4D8Z2_CAMSN</name>
<dbReference type="InterPro" id="IPR050275">
    <property type="entry name" value="PGM_Phosphatase"/>
</dbReference>
<evidence type="ECO:0000256" key="1">
    <source>
        <dbReference type="ARBA" id="ARBA00038362"/>
    </source>
</evidence>
<dbReference type="InterPro" id="IPR013078">
    <property type="entry name" value="His_Pase_superF_clade-1"/>
</dbReference>
<evidence type="ECO:0008006" key="7">
    <source>
        <dbReference type="Google" id="ProtNLM"/>
    </source>
</evidence>
<evidence type="ECO:0000313" key="6">
    <source>
        <dbReference type="Proteomes" id="UP000306102"/>
    </source>
</evidence>
<sequence length="363" mass="41566">MENPRPNVWKMQGQMSRNQNSNPTQINLHLSIRRLWSNHEMTPCTLITYSPQFHWNDHPTLSSKKTEKQKQTNFTQISQMMNCRLLIPTFPLCLEPPKLQISCSCPSTIRIQCLSSRSDLPLTTETLHNDASMTGGAYDFERATISLTQKLLSSPKKVTLVRHGLSSWNDESRVQGSSDLSILTETGVQQAERCKKALANINFDQCFSSPISRAKSTAEVLWQGREEPLVFLDSLKEAHLFFLEGMKNVDAREKHPKEYITWREDPSNFVVDGVYPVRKLWRTANEAWKEILFTPGERFLVVTHKSVLRALICTALGLSPERFRAIDINNGGISVFNFNKQGEAMLQSLNMTAHMYKDHIYLY</sequence>
<reference evidence="5 6" key="1">
    <citation type="journal article" date="2018" name="Proc. Natl. Acad. Sci. U.S.A.">
        <title>Draft genome sequence of Camellia sinensis var. sinensis provides insights into the evolution of the tea genome and tea quality.</title>
        <authorList>
            <person name="Wei C."/>
            <person name="Yang H."/>
            <person name="Wang S."/>
            <person name="Zhao J."/>
            <person name="Liu C."/>
            <person name="Gao L."/>
            <person name="Xia E."/>
            <person name="Lu Y."/>
            <person name="Tai Y."/>
            <person name="She G."/>
            <person name="Sun J."/>
            <person name="Cao H."/>
            <person name="Tong W."/>
            <person name="Gao Q."/>
            <person name="Li Y."/>
            <person name="Deng W."/>
            <person name="Jiang X."/>
            <person name="Wang W."/>
            <person name="Chen Q."/>
            <person name="Zhang S."/>
            <person name="Li H."/>
            <person name="Wu J."/>
            <person name="Wang P."/>
            <person name="Li P."/>
            <person name="Shi C."/>
            <person name="Zheng F."/>
            <person name="Jian J."/>
            <person name="Huang B."/>
            <person name="Shan D."/>
            <person name="Shi M."/>
            <person name="Fang C."/>
            <person name="Yue Y."/>
            <person name="Li F."/>
            <person name="Li D."/>
            <person name="Wei S."/>
            <person name="Han B."/>
            <person name="Jiang C."/>
            <person name="Yin Y."/>
            <person name="Xia T."/>
            <person name="Zhang Z."/>
            <person name="Bennetzen J.L."/>
            <person name="Zhao S."/>
            <person name="Wan X."/>
        </authorList>
    </citation>
    <scope>NUCLEOTIDE SEQUENCE [LARGE SCALE GENOMIC DNA]</scope>
    <source>
        <strain evidence="6">cv. Shuchazao</strain>
        <tissue evidence="5">Leaf</tissue>
    </source>
</reference>
<dbReference type="PANTHER" id="PTHR48100">
    <property type="entry name" value="BROAD-SPECIFICITY PHOSPHATASE YOR283W-RELATED"/>
    <property type="match status" value="1"/>
</dbReference>
<gene>
    <name evidence="5" type="ORF">TEA_011140</name>
</gene>
<organism evidence="5 6">
    <name type="scientific">Camellia sinensis var. sinensis</name>
    <name type="common">China tea</name>
    <dbReference type="NCBI Taxonomy" id="542762"/>
    <lineage>
        <taxon>Eukaryota</taxon>
        <taxon>Viridiplantae</taxon>
        <taxon>Streptophyta</taxon>
        <taxon>Embryophyta</taxon>
        <taxon>Tracheophyta</taxon>
        <taxon>Spermatophyta</taxon>
        <taxon>Magnoliopsida</taxon>
        <taxon>eudicotyledons</taxon>
        <taxon>Gunneridae</taxon>
        <taxon>Pentapetalae</taxon>
        <taxon>asterids</taxon>
        <taxon>Ericales</taxon>
        <taxon>Theaceae</taxon>
        <taxon>Camellia</taxon>
    </lineage>
</organism>
<feature type="binding site" evidence="3">
    <location>
        <position position="213"/>
    </location>
    <ligand>
        <name>substrate</name>
    </ligand>
</feature>
<feature type="binding site" evidence="3">
    <location>
        <begin position="162"/>
        <end position="169"/>
    </location>
    <ligand>
        <name>substrate</name>
    </ligand>
</feature>
<proteinExistence type="inferred from homology"/>
<evidence type="ECO:0000313" key="5">
    <source>
        <dbReference type="EMBL" id="THF98941.1"/>
    </source>
</evidence>